<feature type="region of interest" description="Disordered" evidence="1">
    <location>
        <begin position="1"/>
        <end position="27"/>
    </location>
</feature>
<evidence type="ECO:0000313" key="2">
    <source>
        <dbReference type="EMBL" id="WOC11217.1"/>
    </source>
</evidence>
<dbReference type="Pfam" id="PF10824">
    <property type="entry name" value="T7SS_ESX_EspC"/>
    <property type="match status" value="1"/>
</dbReference>
<dbReference type="InterPro" id="IPR022536">
    <property type="entry name" value="EspC"/>
</dbReference>
<evidence type="ECO:0000256" key="1">
    <source>
        <dbReference type="SAM" id="MobiDB-lite"/>
    </source>
</evidence>
<sequence length="99" mass="10075">MKTVTVEPASIGQATQTQERAADQVSTQANAERIDTGALAATFGLIGAGFLSALADVSAQRTRTLDGLSTAHSSTAKKAVDANRAYCCCDEASAQAVAV</sequence>
<dbReference type="AlphaFoldDB" id="A0AA97GU87"/>
<protein>
    <recommendedName>
        <fullName evidence="3">ESX-1 secretion-associated protein</fullName>
    </recommendedName>
</protein>
<gene>
    <name evidence="2" type="ORF">MP11Mi_02840</name>
</gene>
<dbReference type="RefSeq" id="WP_420040546.1">
    <property type="nucleotide sequence ID" value="NZ_CP128986.1"/>
</dbReference>
<name>A0AA97GU87_9ACTN</name>
<dbReference type="GO" id="GO:0009306">
    <property type="term" value="P:protein secretion"/>
    <property type="evidence" value="ECO:0007669"/>
    <property type="project" value="InterPro"/>
</dbReference>
<feature type="compositionally biased region" description="Polar residues" evidence="1">
    <location>
        <begin position="12"/>
        <end position="27"/>
    </location>
</feature>
<evidence type="ECO:0008006" key="3">
    <source>
        <dbReference type="Google" id="ProtNLM"/>
    </source>
</evidence>
<accession>A0AA97GU87</accession>
<organism evidence="2">
    <name type="scientific">Gordonia sp. MP11Mi</name>
    <dbReference type="NCBI Taxonomy" id="3022769"/>
    <lineage>
        <taxon>Bacteria</taxon>
        <taxon>Bacillati</taxon>
        <taxon>Actinomycetota</taxon>
        <taxon>Actinomycetes</taxon>
        <taxon>Mycobacteriales</taxon>
        <taxon>Gordoniaceae</taxon>
        <taxon>Gordonia</taxon>
    </lineage>
</organism>
<dbReference type="EMBL" id="CP128986">
    <property type="protein sequence ID" value="WOC11217.1"/>
    <property type="molecule type" value="Genomic_DNA"/>
</dbReference>
<reference evidence="2" key="1">
    <citation type="submission" date="2023-06" db="EMBL/GenBank/DDBJ databases">
        <title>Gordonia sp. nov. and Pseudochrobactrum sp. nov., two species isolated from the burying beetle Nicrophorus vespilloides.</title>
        <authorList>
            <person name="Poehlein A."/>
            <person name="Guzman J."/>
            <person name="Daniel R."/>
            <person name="Vilcinskas A."/>
        </authorList>
    </citation>
    <scope>NUCLEOTIDE SEQUENCE</scope>
    <source>
        <strain evidence="2">MP11Mi</strain>
    </source>
</reference>
<proteinExistence type="predicted"/>